<evidence type="ECO:0000256" key="2">
    <source>
        <dbReference type="ARBA" id="ARBA00006143"/>
    </source>
</evidence>
<gene>
    <name evidence="8" type="ORF">BJY26_003688</name>
</gene>
<evidence type="ECO:0000313" key="8">
    <source>
        <dbReference type="EMBL" id="NYI69382.1"/>
    </source>
</evidence>
<name>A0A7Z0IJG3_9MICO</name>
<dbReference type="EMBL" id="JACBZP010000001">
    <property type="protein sequence ID" value="NYI69382.1"/>
    <property type="molecule type" value="Genomic_DNA"/>
</dbReference>
<evidence type="ECO:0000313" key="9">
    <source>
        <dbReference type="Proteomes" id="UP000539111"/>
    </source>
</evidence>
<feature type="transmembrane region" description="Helical" evidence="6">
    <location>
        <begin position="137"/>
        <end position="164"/>
    </location>
</feature>
<dbReference type="GO" id="GO:0017004">
    <property type="term" value="P:cytochrome complex assembly"/>
    <property type="evidence" value="ECO:0007669"/>
    <property type="project" value="InterPro"/>
</dbReference>
<feature type="transmembrane region" description="Helical" evidence="6">
    <location>
        <begin position="67"/>
        <end position="94"/>
    </location>
</feature>
<protein>
    <submittedName>
        <fullName evidence="8">Cytochrome c-type biogenesis protein</fullName>
    </submittedName>
</protein>
<feature type="transmembrane region" description="Helical" evidence="6">
    <location>
        <begin position="20"/>
        <end position="46"/>
    </location>
</feature>
<comment type="similarity">
    <text evidence="2">Belongs to the DsbD family.</text>
</comment>
<reference evidence="8 9" key="1">
    <citation type="submission" date="2020-07" db="EMBL/GenBank/DDBJ databases">
        <title>Sequencing the genomes of 1000 actinobacteria strains.</title>
        <authorList>
            <person name="Klenk H.-P."/>
        </authorList>
    </citation>
    <scope>NUCLEOTIDE SEQUENCE [LARGE SCALE GENOMIC DNA]</scope>
    <source>
        <strain evidence="8 9">DSM 26341</strain>
    </source>
</reference>
<dbReference type="Proteomes" id="UP000539111">
    <property type="component" value="Unassembled WGS sequence"/>
</dbReference>
<dbReference type="PANTHER" id="PTHR31272">
    <property type="entry name" value="CYTOCHROME C-TYPE BIOGENESIS PROTEIN HI_1454-RELATED"/>
    <property type="match status" value="1"/>
</dbReference>
<dbReference type="PANTHER" id="PTHR31272:SF4">
    <property type="entry name" value="CYTOCHROME C-TYPE BIOGENESIS PROTEIN HI_1454-RELATED"/>
    <property type="match status" value="1"/>
</dbReference>
<feature type="transmembrane region" description="Helical" evidence="6">
    <location>
        <begin position="224"/>
        <end position="241"/>
    </location>
</feature>
<evidence type="ECO:0000256" key="4">
    <source>
        <dbReference type="ARBA" id="ARBA00022989"/>
    </source>
</evidence>
<evidence type="ECO:0000256" key="6">
    <source>
        <dbReference type="SAM" id="Phobius"/>
    </source>
</evidence>
<keyword evidence="4 6" id="KW-1133">Transmembrane helix</keyword>
<feature type="domain" description="Cytochrome C biogenesis protein transmembrane" evidence="7">
    <location>
        <begin position="22"/>
        <end position="239"/>
    </location>
</feature>
<dbReference type="Pfam" id="PF02683">
    <property type="entry name" value="DsbD_TM"/>
    <property type="match status" value="1"/>
</dbReference>
<evidence type="ECO:0000256" key="5">
    <source>
        <dbReference type="ARBA" id="ARBA00023136"/>
    </source>
</evidence>
<accession>A0A7Z0IJG3</accession>
<proteinExistence type="inferred from homology"/>
<feature type="transmembrane region" description="Helical" evidence="6">
    <location>
        <begin position="106"/>
        <end position="125"/>
    </location>
</feature>
<evidence type="ECO:0000256" key="1">
    <source>
        <dbReference type="ARBA" id="ARBA00004141"/>
    </source>
</evidence>
<comment type="subcellular location">
    <subcellularLocation>
        <location evidence="1">Membrane</location>
        <topology evidence="1">Multi-pass membrane protein</topology>
    </subcellularLocation>
</comment>
<evidence type="ECO:0000259" key="7">
    <source>
        <dbReference type="Pfam" id="PF02683"/>
    </source>
</evidence>
<organism evidence="8 9">
    <name type="scientific">Spelaeicoccus albus</name>
    <dbReference type="NCBI Taxonomy" id="1280376"/>
    <lineage>
        <taxon>Bacteria</taxon>
        <taxon>Bacillati</taxon>
        <taxon>Actinomycetota</taxon>
        <taxon>Actinomycetes</taxon>
        <taxon>Micrococcales</taxon>
        <taxon>Brevibacteriaceae</taxon>
        <taxon>Spelaeicoccus</taxon>
    </lineage>
</organism>
<evidence type="ECO:0000256" key="3">
    <source>
        <dbReference type="ARBA" id="ARBA00022692"/>
    </source>
</evidence>
<dbReference type="RefSeq" id="WP_179429618.1">
    <property type="nucleotide sequence ID" value="NZ_JACBZP010000001.1"/>
</dbReference>
<dbReference type="InterPro" id="IPR051790">
    <property type="entry name" value="Cytochrome_c-biogenesis_DsbD"/>
</dbReference>
<feature type="transmembrane region" description="Helical" evidence="6">
    <location>
        <begin position="184"/>
        <end position="204"/>
    </location>
</feature>
<keyword evidence="3 6" id="KW-0812">Transmembrane</keyword>
<keyword evidence="5 6" id="KW-0472">Membrane</keyword>
<sequence>MTLLASISSDFADTVLGGPMLLAIPIAALAGLVSFLSPCILPLVPGYVGYVTGLTGADLVQHKSRRIFAGVGLFVLGFSVIYIAYGLAFSIAGAALRPWVEPVTRVLGVVVILAGVVFMGGMKWFQRDRKITRRPPAGLWGAPVLGATFGLGWGPCIGPTLAAVLSLSYTMGPDAGSGVARGTLLTFVYCLGLGIPFVVVALLLRAGMGKMQFFRRHRVSVMRIGGVMLICVGVLLVSGVWTDLVGNLQNTIGTFRPVI</sequence>
<keyword evidence="9" id="KW-1185">Reference proteome</keyword>
<dbReference type="GO" id="GO:0016020">
    <property type="term" value="C:membrane"/>
    <property type="evidence" value="ECO:0007669"/>
    <property type="project" value="UniProtKB-SubCell"/>
</dbReference>
<comment type="caution">
    <text evidence="8">The sequence shown here is derived from an EMBL/GenBank/DDBJ whole genome shotgun (WGS) entry which is preliminary data.</text>
</comment>
<dbReference type="AlphaFoldDB" id="A0A7Z0IJG3"/>
<dbReference type="InterPro" id="IPR003834">
    <property type="entry name" value="Cyt_c_assmbl_TM_dom"/>
</dbReference>